<organism evidence="13 14">
    <name type="scientific">Marispirochaeta aestuarii</name>
    <dbReference type="NCBI Taxonomy" id="1963862"/>
    <lineage>
        <taxon>Bacteria</taxon>
        <taxon>Pseudomonadati</taxon>
        <taxon>Spirochaetota</taxon>
        <taxon>Spirochaetia</taxon>
        <taxon>Spirochaetales</taxon>
        <taxon>Spirochaetaceae</taxon>
        <taxon>Marispirochaeta</taxon>
    </lineage>
</organism>
<dbReference type="Gene3D" id="2.70.150.10">
    <property type="entry name" value="Calcium-transporting ATPase, cytoplasmic transduction domain A"/>
    <property type="match status" value="1"/>
</dbReference>
<evidence type="ECO:0000256" key="8">
    <source>
        <dbReference type="ARBA" id="ARBA00039097"/>
    </source>
</evidence>
<dbReference type="SUPFAM" id="SSF81653">
    <property type="entry name" value="Calcium ATPase, transduction domain A"/>
    <property type="match status" value="1"/>
</dbReference>
<evidence type="ECO:0000256" key="5">
    <source>
        <dbReference type="ARBA" id="ARBA00022840"/>
    </source>
</evidence>
<evidence type="ECO:0000259" key="11">
    <source>
        <dbReference type="Pfam" id="PF00122"/>
    </source>
</evidence>
<dbReference type="GO" id="GO:0005886">
    <property type="term" value="C:plasma membrane"/>
    <property type="evidence" value="ECO:0007669"/>
    <property type="project" value="UniProtKB-SubCell"/>
</dbReference>
<evidence type="ECO:0000256" key="10">
    <source>
        <dbReference type="RuleBase" id="RU362081"/>
    </source>
</evidence>
<dbReference type="InterPro" id="IPR036163">
    <property type="entry name" value="HMA_dom_sf"/>
</dbReference>
<gene>
    <name evidence="13" type="ORF">B4O97_06795</name>
</gene>
<evidence type="ECO:0000256" key="9">
    <source>
        <dbReference type="ARBA" id="ARBA00047308"/>
    </source>
</evidence>
<dbReference type="CDD" id="cd00371">
    <property type="entry name" value="HMA"/>
    <property type="match status" value="1"/>
</dbReference>
<evidence type="ECO:0000256" key="3">
    <source>
        <dbReference type="ARBA" id="ARBA00022692"/>
    </source>
</evidence>
<keyword evidence="7 10" id="KW-0472">Membrane</keyword>
<protein>
    <recommendedName>
        <fullName evidence="8">P-type Zn(2+) transporter</fullName>
        <ecNumber evidence="8">7.2.2.12</ecNumber>
    </recommendedName>
</protein>
<feature type="transmembrane region" description="Helical" evidence="10">
    <location>
        <begin position="666"/>
        <end position="684"/>
    </location>
</feature>
<comment type="caution">
    <text evidence="13">The sequence shown here is derived from an EMBL/GenBank/DDBJ whole genome shotgun (WGS) entry which is preliminary data.</text>
</comment>
<comment type="similarity">
    <text evidence="2 10">Belongs to the cation transport ATPase (P-type) (TC 3.A.3) family. Type IB subfamily.</text>
</comment>
<name>A0A1Y1RZR8_9SPIO</name>
<dbReference type="InterPro" id="IPR023299">
    <property type="entry name" value="ATPase_P-typ_cyto_dom_N"/>
</dbReference>
<dbReference type="EMBL" id="MWQY01000006">
    <property type="protein sequence ID" value="ORC36291.1"/>
    <property type="molecule type" value="Genomic_DNA"/>
</dbReference>
<keyword evidence="10" id="KW-1003">Cell membrane</keyword>
<dbReference type="GO" id="GO:0016463">
    <property type="term" value="F:P-type zinc transporter activity"/>
    <property type="evidence" value="ECO:0007669"/>
    <property type="project" value="UniProtKB-EC"/>
</dbReference>
<keyword evidence="4 10" id="KW-0547">Nucleotide-binding</keyword>
<evidence type="ECO:0000256" key="4">
    <source>
        <dbReference type="ARBA" id="ARBA00022741"/>
    </source>
</evidence>
<dbReference type="Gene3D" id="3.40.1110.10">
    <property type="entry name" value="Calcium-transporting ATPase, cytoplasmic domain N"/>
    <property type="match status" value="1"/>
</dbReference>
<dbReference type="SUPFAM" id="SSF55008">
    <property type="entry name" value="HMA, heavy metal-associated domain"/>
    <property type="match status" value="1"/>
</dbReference>
<accession>A0A1Y1RZR8</accession>
<dbReference type="GO" id="GO:0005524">
    <property type="term" value="F:ATP binding"/>
    <property type="evidence" value="ECO:0007669"/>
    <property type="project" value="UniProtKB-UniRule"/>
</dbReference>
<dbReference type="AlphaFoldDB" id="A0A1Y1RZR8"/>
<evidence type="ECO:0000313" key="14">
    <source>
        <dbReference type="Proteomes" id="UP000192343"/>
    </source>
</evidence>
<dbReference type="Proteomes" id="UP000192343">
    <property type="component" value="Unassembled WGS sequence"/>
</dbReference>
<dbReference type="InterPro" id="IPR006121">
    <property type="entry name" value="HMA_dom"/>
</dbReference>
<dbReference type="InterPro" id="IPR027256">
    <property type="entry name" value="P-typ_ATPase_IB"/>
</dbReference>
<dbReference type="PROSITE" id="PS00154">
    <property type="entry name" value="ATPASE_E1_E2"/>
    <property type="match status" value="1"/>
</dbReference>
<proteinExistence type="inferred from homology"/>
<dbReference type="PANTHER" id="PTHR48085:SF5">
    <property type="entry name" value="CADMIUM_ZINC-TRANSPORTING ATPASE HMA4-RELATED"/>
    <property type="match status" value="1"/>
</dbReference>
<dbReference type="InterPro" id="IPR059000">
    <property type="entry name" value="ATPase_P-type_domA"/>
</dbReference>
<keyword evidence="6 10" id="KW-1133">Transmembrane helix</keyword>
<feature type="domain" description="P-type ATPase A" evidence="11">
    <location>
        <begin position="194"/>
        <end position="294"/>
    </location>
</feature>
<feature type="transmembrane region" description="Helical" evidence="10">
    <location>
        <begin position="642"/>
        <end position="660"/>
    </location>
</feature>
<dbReference type="NCBIfam" id="TIGR01494">
    <property type="entry name" value="ATPase_P-type"/>
    <property type="match status" value="1"/>
</dbReference>
<dbReference type="InterPro" id="IPR023214">
    <property type="entry name" value="HAD_sf"/>
</dbReference>
<dbReference type="RefSeq" id="WP_083049447.1">
    <property type="nucleotide sequence ID" value="NZ_MWQY01000006.1"/>
</dbReference>
<comment type="catalytic activity">
    <reaction evidence="9">
        <text>Zn(2+)(in) + ATP + H2O = Zn(2+)(out) + ADP + phosphate + H(+)</text>
        <dbReference type="Rhea" id="RHEA:20621"/>
        <dbReference type="ChEBI" id="CHEBI:15377"/>
        <dbReference type="ChEBI" id="CHEBI:15378"/>
        <dbReference type="ChEBI" id="CHEBI:29105"/>
        <dbReference type="ChEBI" id="CHEBI:30616"/>
        <dbReference type="ChEBI" id="CHEBI:43474"/>
        <dbReference type="ChEBI" id="CHEBI:456216"/>
        <dbReference type="EC" id="7.2.2.12"/>
    </reaction>
</comment>
<comment type="subcellular location">
    <subcellularLocation>
        <location evidence="10">Cell membrane</location>
    </subcellularLocation>
    <subcellularLocation>
        <location evidence="1">Membrane</location>
        <topology evidence="1">Multi-pass membrane protein</topology>
    </subcellularLocation>
</comment>
<feature type="transmembrane region" description="Helical" evidence="10">
    <location>
        <begin position="111"/>
        <end position="132"/>
    </location>
</feature>
<evidence type="ECO:0000256" key="2">
    <source>
        <dbReference type="ARBA" id="ARBA00006024"/>
    </source>
</evidence>
<keyword evidence="10" id="KW-0479">Metal-binding</keyword>
<reference evidence="13 14" key="1">
    <citation type="submission" date="2017-03" db="EMBL/GenBank/DDBJ databases">
        <title>Draft Genome sequence of Marispirochaeta sp. strain JC444.</title>
        <authorList>
            <person name="Shivani Y."/>
            <person name="Subhash Y."/>
            <person name="Sasikala C."/>
            <person name="Ramana C."/>
        </authorList>
    </citation>
    <scope>NUCLEOTIDE SEQUENCE [LARGE SCALE GENOMIC DNA]</scope>
    <source>
        <strain evidence="13 14">JC444</strain>
    </source>
</reference>
<evidence type="ECO:0000256" key="7">
    <source>
        <dbReference type="ARBA" id="ARBA00023136"/>
    </source>
</evidence>
<dbReference type="Pfam" id="PF00403">
    <property type="entry name" value="HMA"/>
    <property type="match status" value="1"/>
</dbReference>
<dbReference type="Pfam" id="PF00122">
    <property type="entry name" value="E1-E2_ATPase"/>
    <property type="match status" value="1"/>
</dbReference>
<dbReference type="GO" id="GO:0046872">
    <property type="term" value="F:metal ion binding"/>
    <property type="evidence" value="ECO:0007669"/>
    <property type="project" value="UniProtKB-KW"/>
</dbReference>
<dbReference type="PRINTS" id="PR00119">
    <property type="entry name" value="CATATPASE"/>
</dbReference>
<dbReference type="GO" id="GO:0015086">
    <property type="term" value="F:cadmium ion transmembrane transporter activity"/>
    <property type="evidence" value="ECO:0007669"/>
    <property type="project" value="TreeGrafter"/>
</dbReference>
<dbReference type="PRINTS" id="PR00941">
    <property type="entry name" value="CDATPASE"/>
</dbReference>
<keyword evidence="5 10" id="KW-0067">ATP-binding</keyword>
<dbReference type="Pfam" id="PF00702">
    <property type="entry name" value="Hydrolase"/>
    <property type="match status" value="1"/>
</dbReference>
<dbReference type="Gene3D" id="3.40.50.1000">
    <property type="entry name" value="HAD superfamily/HAD-like"/>
    <property type="match status" value="1"/>
</dbReference>
<sequence length="696" mass="74049">MSKQYRVDGVDCAMCANTIEEEMRRTEGLETAVFNFANGTLSIDPSRYIKAREVLNRVEPGASLRDEEDGGGESVPQGAGFTVFRIGLAALLFAAGLVFSDTLYSMLGGWGLHVLLVPAFLLAGSHVLYGALRNILKGRVFDELFLMSIASLGAIAIGEIHEAVGVMLFYSIGEALQDRAVAGSRRSIREMMKLRPDSARLVQGDGTVIVDPVKVEVGSVIEVRPGETIPLDGTVLDGASFVDTAALTGESVQRRVDSGSEVSAGFVNDDGRLRIRTTRPFGESSAARILSLVEEASGRKSPTEKFITRFARVYTPMVVAIALASALVPPLLTGGPFSPWIYRALVVLVISCPCALVVSIPLGYFAGIGAASRHRILVKGAEVLDALKDLGTLVFDKTGTLTRGEFRLQKIHVAPGFTREELLDYAAAAESHSNHPIARSIREARGDLPASWQTGGYREEKGYGISAEVDGQQILAGSPRLLAREGVEIPSGFGDSAVHVAVGGVYAGSFELGDSIKDEAPGTVQRLRRQGIRRIMMLTGDDESRAAGIAAGTGLDDYRAGLLPEEKVENLERIMADSTGRSTAFVGDGINDAPVIMRADVGIAMGGLGSDAAVEAADLVIMDDRLSRIPEALEIAGRTRRIVWQNILFAAGFKAVFLLFGVLGSLSMGLAVVADVGVALLAVLNSTRVLRYRAGN</sequence>
<dbReference type="InterPro" id="IPR023298">
    <property type="entry name" value="ATPase_P-typ_TM_dom_sf"/>
</dbReference>
<dbReference type="InterPro" id="IPR051014">
    <property type="entry name" value="Cation_Transport_ATPase_IB"/>
</dbReference>
<dbReference type="EC" id="7.2.2.12" evidence="8"/>
<dbReference type="Gene3D" id="3.30.70.100">
    <property type="match status" value="1"/>
</dbReference>
<dbReference type="OrthoDB" id="9760364at2"/>
<dbReference type="SUPFAM" id="SSF56784">
    <property type="entry name" value="HAD-like"/>
    <property type="match status" value="1"/>
</dbReference>
<dbReference type="InterPro" id="IPR018303">
    <property type="entry name" value="ATPase_P-typ_P_site"/>
</dbReference>
<keyword evidence="3 10" id="KW-0812">Transmembrane</keyword>
<dbReference type="SUPFAM" id="SSF81665">
    <property type="entry name" value="Calcium ATPase, transmembrane domain M"/>
    <property type="match status" value="1"/>
</dbReference>
<dbReference type="NCBIfam" id="TIGR01512">
    <property type="entry name" value="ATPase-IB2_Cd"/>
    <property type="match status" value="1"/>
</dbReference>
<evidence type="ECO:0000256" key="6">
    <source>
        <dbReference type="ARBA" id="ARBA00022989"/>
    </source>
</evidence>
<dbReference type="InterPro" id="IPR008250">
    <property type="entry name" value="ATPase_P-typ_transduc_dom_A_sf"/>
</dbReference>
<evidence type="ECO:0000313" key="13">
    <source>
        <dbReference type="EMBL" id="ORC36291.1"/>
    </source>
</evidence>
<keyword evidence="14" id="KW-1185">Reference proteome</keyword>
<dbReference type="InterPro" id="IPR001757">
    <property type="entry name" value="P_typ_ATPase"/>
</dbReference>
<feature type="transmembrane region" description="Helical" evidence="10">
    <location>
        <begin position="340"/>
        <end position="365"/>
    </location>
</feature>
<dbReference type="GO" id="GO:0016887">
    <property type="term" value="F:ATP hydrolysis activity"/>
    <property type="evidence" value="ECO:0007669"/>
    <property type="project" value="InterPro"/>
</dbReference>
<feature type="domain" description="HMA" evidence="12">
    <location>
        <begin position="5"/>
        <end position="45"/>
    </location>
</feature>
<evidence type="ECO:0000259" key="12">
    <source>
        <dbReference type="Pfam" id="PF00403"/>
    </source>
</evidence>
<feature type="transmembrane region" description="Helical" evidence="10">
    <location>
        <begin position="79"/>
        <end position="99"/>
    </location>
</feature>
<evidence type="ECO:0000256" key="1">
    <source>
        <dbReference type="ARBA" id="ARBA00004141"/>
    </source>
</evidence>
<dbReference type="NCBIfam" id="TIGR01525">
    <property type="entry name" value="ATPase-IB_hvy"/>
    <property type="match status" value="1"/>
</dbReference>
<dbReference type="STRING" id="1963862.B4O97_06795"/>
<feature type="transmembrane region" description="Helical" evidence="10">
    <location>
        <begin position="310"/>
        <end position="328"/>
    </location>
</feature>
<dbReference type="InterPro" id="IPR036412">
    <property type="entry name" value="HAD-like_sf"/>
</dbReference>
<dbReference type="PANTHER" id="PTHR48085">
    <property type="entry name" value="CADMIUM/ZINC-TRANSPORTING ATPASE HMA2-RELATED"/>
    <property type="match status" value="1"/>
</dbReference>